<feature type="compositionally biased region" description="Basic and acidic residues" evidence="1">
    <location>
        <begin position="835"/>
        <end position="848"/>
    </location>
</feature>
<feature type="region of interest" description="Disordered" evidence="1">
    <location>
        <begin position="835"/>
        <end position="896"/>
    </location>
</feature>
<feature type="compositionally biased region" description="Basic and acidic residues" evidence="1">
    <location>
        <begin position="672"/>
        <end position="701"/>
    </location>
</feature>
<feature type="compositionally biased region" description="Polar residues" evidence="1">
    <location>
        <begin position="22"/>
        <end position="35"/>
    </location>
</feature>
<feature type="compositionally biased region" description="Basic and acidic residues" evidence="1">
    <location>
        <begin position="145"/>
        <end position="161"/>
    </location>
</feature>
<feature type="compositionally biased region" description="Polar residues" evidence="1">
    <location>
        <begin position="854"/>
        <end position="866"/>
    </location>
</feature>
<feature type="compositionally biased region" description="Basic residues" evidence="1">
    <location>
        <begin position="1"/>
        <end position="14"/>
    </location>
</feature>
<gene>
    <name evidence="2" type="ORF">CTEN210_14808</name>
</gene>
<dbReference type="Proteomes" id="UP001054902">
    <property type="component" value="Unassembled WGS sequence"/>
</dbReference>
<dbReference type="AlphaFoldDB" id="A0AAD3D5J6"/>
<feature type="region of interest" description="Disordered" evidence="1">
    <location>
        <begin position="1024"/>
        <end position="1046"/>
    </location>
</feature>
<feature type="compositionally biased region" description="Acidic residues" evidence="1">
    <location>
        <begin position="510"/>
        <end position="522"/>
    </location>
</feature>
<feature type="compositionally biased region" description="Basic and acidic residues" evidence="1">
    <location>
        <begin position="875"/>
        <end position="891"/>
    </location>
</feature>
<feature type="compositionally biased region" description="Basic residues" evidence="1">
    <location>
        <begin position="132"/>
        <end position="144"/>
    </location>
</feature>
<dbReference type="EMBL" id="BLLK01000062">
    <property type="protein sequence ID" value="GFH58332.1"/>
    <property type="molecule type" value="Genomic_DNA"/>
</dbReference>
<feature type="compositionally biased region" description="Basic and acidic residues" evidence="1">
    <location>
        <begin position="956"/>
        <end position="973"/>
    </location>
</feature>
<feature type="region of interest" description="Disordered" evidence="1">
    <location>
        <begin position="406"/>
        <end position="568"/>
    </location>
</feature>
<evidence type="ECO:0000313" key="3">
    <source>
        <dbReference type="Proteomes" id="UP001054902"/>
    </source>
</evidence>
<feature type="region of interest" description="Disordered" evidence="1">
    <location>
        <begin position="608"/>
        <end position="703"/>
    </location>
</feature>
<feature type="region of interest" description="Disordered" evidence="1">
    <location>
        <begin position="239"/>
        <end position="321"/>
    </location>
</feature>
<feature type="region of interest" description="Disordered" evidence="1">
    <location>
        <begin position="921"/>
        <end position="973"/>
    </location>
</feature>
<organism evidence="2 3">
    <name type="scientific">Chaetoceros tenuissimus</name>
    <dbReference type="NCBI Taxonomy" id="426638"/>
    <lineage>
        <taxon>Eukaryota</taxon>
        <taxon>Sar</taxon>
        <taxon>Stramenopiles</taxon>
        <taxon>Ochrophyta</taxon>
        <taxon>Bacillariophyta</taxon>
        <taxon>Coscinodiscophyceae</taxon>
        <taxon>Chaetocerotophycidae</taxon>
        <taxon>Chaetocerotales</taxon>
        <taxon>Chaetocerotaceae</taxon>
        <taxon>Chaetoceros</taxon>
    </lineage>
</organism>
<proteinExistence type="predicted"/>
<feature type="compositionally biased region" description="Basic and acidic residues" evidence="1">
    <location>
        <begin position="925"/>
        <end position="938"/>
    </location>
</feature>
<reference evidence="2 3" key="1">
    <citation type="journal article" date="2021" name="Sci. Rep.">
        <title>The genome of the diatom Chaetoceros tenuissimus carries an ancient integrated fragment of an extant virus.</title>
        <authorList>
            <person name="Hongo Y."/>
            <person name="Kimura K."/>
            <person name="Takaki Y."/>
            <person name="Yoshida Y."/>
            <person name="Baba S."/>
            <person name="Kobayashi G."/>
            <person name="Nagasaki K."/>
            <person name="Hano T."/>
            <person name="Tomaru Y."/>
        </authorList>
    </citation>
    <scope>NUCLEOTIDE SEQUENCE [LARGE SCALE GENOMIC DNA]</scope>
    <source>
        <strain evidence="2 3">NIES-3715</strain>
    </source>
</reference>
<comment type="caution">
    <text evidence="2">The sequence shown here is derived from an EMBL/GenBank/DDBJ whole genome shotgun (WGS) entry which is preliminary data.</text>
</comment>
<feature type="compositionally biased region" description="Basic and acidic residues" evidence="1">
    <location>
        <begin position="406"/>
        <end position="439"/>
    </location>
</feature>
<protein>
    <submittedName>
        <fullName evidence="2">Uncharacterized protein</fullName>
    </submittedName>
</protein>
<feature type="compositionally biased region" description="Basic and acidic residues" evidence="1">
    <location>
        <begin position="619"/>
        <end position="636"/>
    </location>
</feature>
<evidence type="ECO:0000256" key="1">
    <source>
        <dbReference type="SAM" id="MobiDB-lite"/>
    </source>
</evidence>
<sequence length="1086" mass="127055">MNCFKKKRKKRERFLRKEQGRDSASYSVVHVSSNRNLERHHNQNTREEQSSSQSESTASPRGYEEEDVSYTKKKKRLWSKKPSPERHHDQMEHPRHTPLHEKNGNDRNRRHVKGRHDEYEEDWEEEQAYHSDKRRAHQKSSPRTRHNEVHRRSPDHQREGDSIDQSSSQPSSRKHETSSKSSNSHEKHGRRRMKNSSPPPSKQQMKPPSPVQTDNQEIVRGGAAEDPELLKELLAISAKHNKASERFSKVRKGTVPSRSAPVISKKSKQAKNEVPPWKRRDIPKKDSLVRFAQNVTYSEEPKAKEMMNDDENETPSWTAADDEKVQNLNGHIEVLKDRLARLAEKKQQRISNARRYNRDPALNAETQKIHRALIKVNNDLDRAENEARETRRKKREFETYQNVQEEIAKQEKKRQEKLRREKEMEVVRRELESKREKKEMKRQRHAHLSHDEHSSQDHYSGSYRANIDHLSPKNSYNRRPLDDDHYSSSYRANIEHLSPHNSAKKSQFIDFDEDDDDDDDDLERILDDQSVSISIEETSSDSREDPSYEDQDEKVKGYVDNNEPEDDEYEKFKQTLENSYHPSEFGSEYMMDDVEDEDLLFDREMNKMNDDDEYMEDSSSIRDDGIGKGDHELSQDKHHHKTHENLVGLSKKADNHVDNMPKSHSHGKRKSNKEGKKLDRNVDPVEEKDAPSAFGETKEDTEPISSGDIIENIEENAADSPSQSWNKEERGISYRFICTYPFWKLHAIMLDHVYIENQEAGLQLKDGMMRIQRVYDGEVNNPIMKKLLTIKLSYPGWEHDKKEALEHYLCFEDKEARDACVEIVKKHKKYKLEMAQKENSTDSTKDSTGESTEEGNVSEPSRSGAESSLKKREHAKLQRGTETHSKDDGTHQSDLSESLKKVMPLDAFDKVNFEDIGDWSVDKSSTVDRGKHSDKNDTDVFGSVDYSAMGDWSSSRNEKGSMEKSAPKRWEKPERRQTLQDIYEEEWKPWVAKGKHNASQVHSETVPNNFHSVDWKPVNRGTVLETQDTYSSSSSTPRETRRNIENKWMKQLRNFSHDRERPHSRDEVRSKLREIEERWRGRTIMT</sequence>
<evidence type="ECO:0000313" key="2">
    <source>
        <dbReference type="EMBL" id="GFH58332.1"/>
    </source>
</evidence>
<keyword evidence="3" id="KW-1185">Reference proteome</keyword>
<feature type="region of interest" description="Disordered" evidence="1">
    <location>
        <begin position="1"/>
        <end position="225"/>
    </location>
</feature>
<accession>A0AAD3D5J6</accession>
<feature type="compositionally biased region" description="Basic and acidic residues" evidence="1">
    <location>
        <begin position="173"/>
        <end position="186"/>
    </location>
</feature>
<name>A0AAD3D5J6_9STRA</name>
<feature type="compositionally biased region" description="Basic and acidic residues" evidence="1">
    <location>
        <begin position="82"/>
        <end position="107"/>
    </location>
</feature>
<feature type="compositionally biased region" description="Basic and acidic residues" evidence="1">
    <location>
        <begin position="36"/>
        <end position="49"/>
    </location>
</feature>
<feature type="compositionally biased region" description="Basic and acidic residues" evidence="1">
    <location>
        <begin position="276"/>
        <end position="288"/>
    </location>
</feature>
<feature type="compositionally biased region" description="Basic and acidic residues" evidence="1">
    <location>
        <begin position="651"/>
        <end position="661"/>
    </location>
</feature>